<evidence type="ECO:0000259" key="2">
    <source>
        <dbReference type="Pfam" id="PF00823"/>
    </source>
</evidence>
<feature type="domain" description="PPE" evidence="2">
    <location>
        <begin position="14"/>
        <end position="177"/>
    </location>
</feature>
<dbReference type="KEGG" id="nsl:BOX37_03995"/>
<dbReference type="Pfam" id="PF00823">
    <property type="entry name" value="PPE"/>
    <property type="match status" value="1"/>
</dbReference>
<evidence type="ECO:0000313" key="3">
    <source>
        <dbReference type="EMBL" id="APE33265.1"/>
    </source>
</evidence>
<evidence type="ECO:0000313" key="4">
    <source>
        <dbReference type="Proteomes" id="UP000183810"/>
    </source>
</evidence>
<dbReference type="OrthoDB" id="4760568at2"/>
<reference evidence="3" key="1">
    <citation type="submission" date="2016-11" db="EMBL/GenBank/DDBJ databases">
        <authorList>
            <person name="Jaros S."/>
            <person name="Januszkiewicz K."/>
            <person name="Wedrychowicz H."/>
        </authorList>
    </citation>
    <scope>NUCLEOTIDE SEQUENCE [LARGE SCALE GENOMIC DNA]</scope>
    <source>
        <strain evidence="3">Y48</strain>
    </source>
</reference>
<dbReference type="Gene3D" id="1.20.1260.20">
    <property type="entry name" value="PPE superfamily"/>
    <property type="match status" value="1"/>
</dbReference>
<keyword evidence="4" id="KW-1185">Reference proteome</keyword>
<protein>
    <recommendedName>
        <fullName evidence="2">PPE domain-containing protein</fullName>
    </recommendedName>
</protein>
<dbReference type="AlphaFoldDB" id="A0A1J0VML1"/>
<organism evidence="3 4">
    <name type="scientific">Nocardia mangyaensis</name>
    <dbReference type="NCBI Taxonomy" id="2213200"/>
    <lineage>
        <taxon>Bacteria</taxon>
        <taxon>Bacillati</taxon>
        <taxon>Actinomycetota</taxon>
        <taxon>Actinomycetes</taxon>
        <taxon>Mycobacteriales</taxon>
        <taxon>Nocardiaceae</taxon>
        <taxon>Nocardia</taxon>
    </lineage>
</organism>
<dbReference type="InterPro" id="IPR000030">
    <property type="entry name" value="PPE_dom"/>
</dbReference>
<accession>A0A1J0VML1</accession>
<dbReference type="Proteomes" id="UP000183810">
    <property type="component" value="Chromosome"/>
</dbReference>
<dbReference type="InterPro" id="IPR038332">
    <property type="entry name" value="PPE_sf"/>
</dbReference>
<comment type="similarity">
    <text evidence="1">Belongs to the mycobacterial PPE family.</text>
</comment>
<evidence type="ECO:0000256" key="1">
    <source>
        <dbReference type="ARBA" id="ARBA00010652"/>
    </source>
</evidence>
<gene>
    <name evidence="3" type="ORF">BOX37_03995</name>
</gene>
<name>A0A1J0VML1_9NOCA</name>
<dbReference type="RefSeq" id="WP_071926451.1">
    <property type="nucleotide sequence ID" value="NZ_CP018082.1"/>
</dbReference>
<dbReference type="SUPFAM" id="SSF140459">
    <property type="entry name" value="PE/PPE dimer-like"/>
    <property type="match status" value="1"/>
</dbReference>
<dbReference type="EMBL" id="CP018082">
    <property type="protein sequence ID" value="APE33265.1"/>
    <property type="molecule type" value="Genomic_DNA"/>
</dbReference>
<sequence length="323" mass="32438">MIEPPQEGFTGVVWEARPPEKLAGDLTEGPGAAPLAAAGAGWARLAVELGSIALEYQQTLDGLRAAWNSAGSSAVLAKIEGLQAWLTEMAAVAAANAARAETQAAAYEVARLAMPNHGEIAAIRAVQDTIEQVGALLGAPVRGVGADNDAKGDIAHAAASRVMRGYESATEPLAQPWPAEQAPVIAPPAPLAAERASAAAHTPMVGPMGPVLRGITSLPTMRTAYHTPVHVQGGSAVTTTATVGTSNPVPVSSGHLPMAPGAMGAAAAGAEEEHTPRAGVAVEPTTAPDDHIGILAAPAVLGVPDAPIVPESATERTGSDGDR</sequence>
<proteinExistence type="inferred from homology"/>